<organism evidence="2 3">
    <name type="scientific">Dendrobium chrysotoxum</name>
    <name type="common">Orchid</name>
    <dbReference type="NCBI Taxonomy" id="161865"/>
    <lineage>
        <taxon>Eukaryota</taxon>
        <taxon>Viridiplantae</taxon>
        <taxon>Streptophyta</taxon>
        <taxon>Embryophyta</taxon>
        <taxon>Tracheophyta</taxon>
        <taxon>Spermatophyta</taxon>
        <taxon>Magnoliopsida</taxon>
        <taxon>Liliopsida</taxon>
        <taxon>Asparagales</taxon>
        <taxon>Orchidaceae</taxon>
        <taxon>Epidendroideae</taxon>
        <taxon>Malaxideae</taxon>
        <taxon>Dendrobiinae</taxon>
        <taxon>Dendrobium</taxon>
    </lineage>
</organism>
<dbReference type="EMBL" id="JAGFBR010000007">
    <property type="protein sequence ID" value="KAH0463808.1"/>
    <property type="molecule type" value="Genomic_DNA"/>
</dbReference>
<gene>
    <name evidence="2" type="ORF">IEQ34_006594</name>
</gene>
<name>A0AAV7H8C0_DENCH</name>
<reference evidence="2 3" key="1">
    <citation type="journal article" date="2021" name="Hortic Res">
        <title>Chromosome-scale assembly of the Dendrobium chrysotoxum genome enhances the understanding of orchid evolution.</title>
        <authorList>
            <person name="Zhang Y."/>
            <person name="Zhang G.Q."/>
            <person name="Zhang D."/>
            <person name="Liu X.D."/>
            <person name="Xu X.Y."/>
            <person name="Sun W.H."/>
            <person name="Yu X."/>
            <person name="Zhu X."/>
            <person name="Wang Z.W."/>
            <person name="Zhao X."/>
            <person name="Zhong W.Y."/>
            <person name="Chen H."/>
            <person name="Yin W.L."/>
            <person name="Huang T."/>
            <person name="Niu S.C."/>
            <person name="Liu Z.J."/>
        </authorList>
    </citation>
    <scope>NUCLEOTIDE SEQUENCE [LARGE SCALE GENOMIC DNA]</scope>
    <source>
        <strain evidence="2">Lindl</strain>
    </source>
</reference>
<evidence type="ECO:0000313" key="3">
    <source>
        <dbReference type="Proteomes" id="UP000775213"/>
    </source>
</evidence>
<evidence type="ECO:0000313" key="2">
    <source>
        <dbReference type="EMBL" id="KAH0463808.1"/>
    </source>
</evidence>
<protein>
    <submittedName>
        <fullName evidence="2">Uncharacterized protein</fullName>
    </submittedName>
</protein>
<keyword evidence="3" id="KW-1185">Reference proteome</keyword>
<dbReference type="Gene3D" id="3.40.50.2000">
    <property type="entry name" value="Glycogen Phosphorylase B"/>
    <property type="match status" value="2"/>
</dbReference>
<dbReference type="SUPFAM" id="SSF53756">
    <property type="entry name" value="UDP-Glycosyltransferase/glycogen phosphorylase"/>
    <property type="match status" value="1"/>
</dbReference>
<feature type="region of interest" description="Disordered" evidence="1">
    <location>
        <begin position="34"/>
        <end position="54"/>
    </location>
</feature>
<sequence length="78" mass="8939">MVGSKVNTFNVEMRPIVEAKAVETAIRRLMGDGMEANERRRRTKQLGEMAKRAVDKGGSSYEEIENLMNELIDRKKRV</sequence>
<proteinExistence type="predicted"/>
<evidence type="ECO:0000256" key="1">
    <source>
        <dbReference type="SAM" id="MobiDB-lite"/>
    </source>
</evidence>
<comment type="caution">
    <text evidence="2">The sequence shown here is derived from an EMBL/GenBank/DDBJ whole genome shotgun (WGS) entry which is preliminary data.</text>
</comment>
<accession>A0AAV7H8C0</accession>
<dbReference type="Proteomes" id="UP000775213">
    <property type="component" value="Unassembled WGS sequence"/>
</dbReference>
<dbReference type="AlphaFoldDB" id="A0AAV7H8C0"/>